<dbReference type="Pfam" id="PF05553">
    <property type="entry name" value="DUF761"/>
    <property type="match status" value="1"/>
</dbReference>
<proteinExistence type="predicted"/>
<comment type="caution">
    <text evidence="2">The sequence shown here is derived from an EMBL/GenBank/DDBJ whole genome shotgun (WGS) entry which is preliminary data.</text>
</comment>
<protein>
    <recommendedName>
        <fullName evidence="4">DUF632 domain-containing protein</fullName>
    </recommendedName>
</protein>
<evidence type="ECO:0000256" key="1">
    <source>
        <dbReference type="SAM" id="MobiDB-lite"/>
    </source>
</evidence>
<dbReference type="PANTHER" id="PTHR33098">
    <property type="entry name" value="COTTON FIBER (DUF761)"/>
    <property type="match status" value="1"/>
</dbReference>
<gene>
    <name evidence="2" type="ORF">ILEXP_LOCUS34003</name>
</gene>
<organism evidence="2 3">
    <name type="scientific">Ilex paraguariensis</name>
    <name type="common">yerba mate</name>
    <dbReference type="NCBI Taxonomy" id="185542"/>
    <lineage>
        <taxon>Eukaryota</taxon>
        <taxon>Viridiplantae</taxon>
        <taxon>Streptophyta</taxon>
        <taxon>Embryophyta</taxon>
        <taxon>Tracheophyta</taxon>
        <taxon>Spermatophyta</taxon>
        <taxon>Magnoliopsida</taxon>
        <taxon>eudicotyledons</taxon>
        <taxon>Gunneridae</taxon>
        <taxon>Pentapetalae</taxon>
        <taxon>asterids</taxon>
        <taxon>campanulids</taxon>
        <taxon>Aquifoliales</taxon>
        <taxon>Aquifoliaceae</taxon>
        <taxon>Ilex</taxon>
    </lineage>
</organism>
<dbReference type="Proteomes" id="UP001642360">
    <property type="component" value="Unassembled WGS sequence"/>
</dbReference>
<evidence type="ECO:0008006" key="4">
    <source>
        <dbReference type="Google" id="ProtNLM"/>
    </source>
</evidence>
<evidence type="ECO:0000313" key="2">
    <source>
        <dbReference type="EMBL" id="CAK9164857.1"/>
    </source>
</evidence>
<reference evidence="2 3" key="1">
    <citation type="submission" date="2024-02" db="EMBL/GenBank/DDBJ databases">
        <authorList>
            <person name="Vignale AGUSTIN F."/>
            <person name="Sosa J E."/>
            <person name="Modenutti C."/>
        </authorList>
    </citation>
    <scope>NUCLEOTIDE SEQUENCE [LARGE SCALE GENOMIC DNA]</scope>
</reference>
<accession>A0ABC8T607</accession>
<name>A0ABC8T607_9AQUA</name>
<sequence>MVQEKTVVKLGSILDITKAKMKSNLSPLYRHPKVLEEAERERQAVGCSRENVAGKSGGGATVKKAATPQRMERKVSEDINQSAEAFIRKFRQELVIQRLDSIENYEKMLARGT</sequence>
<dbReference type="InterPro" id="IPR008480">
    <property type="entry name" value="DUF761_pln"/>
</dbReference>
<feature type="region of interest" description="Disordered" evidence="1">
    <location>
        <begin position="50"/>
        <end position="76"/>
    </location>
</feature>
<dbReference type="PANTHER" id="PTHR33098:SF46">
    <property type="entry name" value="COTTON FIBER PROTEIN"/>
    <property type="match status" value="1"/>
</dbReference>
<keyword evidence="3" id="KW-1185">Reference proteome</keyword>
<dbReference type="AlphaFoldDB" id="A0ABC8T607"/>
<evidence type="ECO:0000313" key="3">
    <source>
        <dbReference type="Proteomes" id="UP001642360"/>
    </source>
</evidence>
<dbReference type="EMBL" id="CAUOFW020004281">
    <property type="protein sequence ID" value="CAK9164857.1"/>
    <property type="molecule type" value="Genomic_DNA"/>
</dbReference>